<dbReference type="OrthoDB" id="9810538at2"/>
<dbReference type="InterPro" id="IPR008201">
    <property type="entry name" value="HepT-like"/>
</dbReference>
<dbReference type="GO" id="GO:0000166">
    <property type="term" value="F:nucleotide binding"/>
    <property type="evidence" value="ECO:0007669"/>
    <property type="project" value="UniProtKB-KW"/>
</dbReference>
<dbReference type="GO" id="GO:0004540">
    <property type="term" value="F:RNA nuclease activity"/>
    <property type="evidence" value="ECO:0007669"/>
    <property type="project" value="InterPro"/>
</dbReference>
<dbReference type="AlphaFoldDB" id="A0A2T1ER36"/>
<keyword evidence="5" id="KW-0378">Hydrolase</keyword>
<gene>
    <name evidence="7" type="ORF">C7B82_01420</name>
</gene>
<dbReference type="Gene3D" id="1.20.120.580">
    <property type="entry name" value="bsu32300-like"/>
    <property type="match status" value="1"/>
</dbReference>
<dbReference type="InterPro" id="IPR051813">
    <property type="entry name" value="HepT_RNase_toxin"/>
</dbReference>
<keyword evidence="8" id="KW-1185">Reference proteome</keyword>
<reference evidence="7 8" key="2">
    <citation type="submission" date="2018-03" db="EMBL/GenBank/DDBJ databases">
        <title>The ancient ancestry and fast evolution of plastids.</title>
        <authorList>
            <person name="Moore K.R."/>
            <person name="Magnabosco C."/>
            <person name="Momper L."/>
            <person name="Gold D.A."/>
            <person name="Bosak T."/>
            <person name="Fournier G.P."/>
        </authorList>
    </citation>
    <scope>NUCLEOTIDE SEQUENCE [LARGE SCALE GENOMIC DNA]</scope>
    <source>
        <strain evidence="7 8">ULC18</strain>
    </source>
</reference>
<name>A0A2T1ER36_9CYAN</name>
<evidence type="ECO:0000256" key="4">
    <source>
        <dbReference type="ARBA" id="ARBA00022741"/>
    </source>
</evidence>
<dbReference type="Proteomes" id="UP000239576">
    <property type="component" value="Unassembled WGS sequence"/>
</dbReference>
<keyword evidence="1" id="KW-0597">Phosphoprotein</keyword>
<evidence type="ECO:0000313" key="7">
    <source>
        <dbReference type="EMBL" id="PSB35171.1"/>
    </source>
</evidence>
<keyword evidence="3" id="KW-0540">Nuclease</keyword>
<dbReference type="PANTHER" id="PTHR34139">
    <property type="entry name" value="UPF0331 PROTEIN MJ0127"/>
    <property type="match status" value="1"/>
</dbReference>
<proteinExistence type="inferred from homology"/>
<evidence type="ECO:0000313" key="8">
    <source>
        <dbReference type="Proteomes" id="UP000239576"/>
    </source>
</evidence>
<dbReference type="RefSeq" id="WP_106254527.1">
    <property type="nucleotide sequence ID" value="NZ_CAWNSW010000022.1"/>
</dbReference>
<keyword evidence="2" id="KW-1277">Toxin-antitoxin system</keyword>
<evidence type="ECO:0000256" key="2">
    <source>
        <dbReference type="ARBA" id="ARBA00022649"/>
    </source>
</evidence>
<evidence type="ECO:0000256" key="6">
    <source>
        <dbReference type="ARBA" id="ARBA00024207"/>
    </source>
</evidence>
<evidence type="ECO:0000256" key="1">
    <source>
        <dbReference type="ARBA" id="ARBA00022553"/>
    </source>
</evidence>
<dbReference type="Pfam" id="PF01934">
    <property type="entry name" value="HepT-like"/>
    <property type="match status" value="1"/>
</dbReference>
<sequence>MQANNRDAASIWDMVQAIRRMQDFTTGLTFDDYQASILIQSAVERQLEILGEAAGRVSDGLRQTHPQIDWRRTIGLRNIIIHRYDEIQQDVIWSIITTELATLLTQLEPLLPPLPDAQT</sequence>
<dbReference type="GO" id="GO:0016787">
    <property type="term" value="F:hydrolase activity"/>
    <property type="evidence" value="ECO:0007669"/>
    <property type="project" value="UniProtKB-KW"/>
</dbReference>
<evidence type="ECO:0000256" key="5">
    <source>
        <dbReference type="ARBA" id="ARBA00022801"/>
    </source>
</evidence>
<organism evidence="7 8">
    <name type="scientific">Stenomitos frigidus ULC18</name>
    <dbReference type="NCBI Taxonomy" id="2107698"/>
    <lineage>
        <taxon>Bacteria</taxon>
        <taxon>Bacillati</taxon>
        <taxon>Cyanobacteriota</taxon>
        <taxon>Cyanophyceae</taxon>
        <taxon>Leptolyngbyales</taxon>
        <taxon>Leptolyngbyaceae</taxon>
        <taxon>Stenomitos</taxon>
    </lineage>
</organism>
<accession>A0A2T1ER36</accession>
<dbReference type="PANTHER" id="PTHR34139:SF1">
    <property type="entry name" value="RNASE MJ1380-RELATED"/>
    <property type="match status" value="1"/>
</dbReference>
<dbReference type="GO" id="GO:0110001">
    <property type="term" value="C:toxin-antitoxin complex"/>
    <property type="evidence" value="ECO:0007669"/>
    <property type="project" value="InterPro"/>
</dbReference>
<dbReference type="InterPro" id="IPR037038">
    <property type="entry name" value="HepT-like_sf"/>
</dbReference>
<protein>
    <submittedName>
        <fullName evidence="7">DUF86 domain-containing protein</fullName>
    </submittedName>
</protein>
<keyword evidence="4" id="KW-0547">Nucleotide-binding</keyword>
<evidence type="ECO:0000256" key="3">
    <source>
        <dbReference type="ARBA" id="ARBA00022722"/>
    </source>
</evidence>
<comment type="caution">
    <text evidence="7">The sequence shown here is derived from an EMBL/GenBank/DDBJ whole genome shotgun (WGS) entry which is preliminary data.</text>
</comment>
<dbReference type="EMBL" id="PVWK01000010">
    <property type="protein sequence ID" value="PSB35171.1"/>
    <property type="molecule type" value="Genomic_DNA"/>
</dbReference>
<reference evidence="8" key="1">
    <citation type="submission" date="2018-02" db="EMBL/GenBank/DDBJ databases">
        <authorList>
            <person name="Moore K."/>
            <person name="Momper L."/>
        </authorList>
    </citation>
    <scope>NUCLEOTIDE SEQUENCE [LARGE SCALE GENOMIC DNA]</scope>
    <source>
        <strain evidence="8">ULC18</strain>
    </source>
</reference>
<comment type="similarity">
    <text evidence="6">Belongs to the HepT RNase toxin family.</text>
</comment>